<organism evidence="1 2">
    <name type="scientific">Ligilactobacillus ruminis DSM 20403 = NBRC 102161</name>
    <dbReference type="NCBI Taxonomy" id="1423798"/>
    <lineage>
        <taxon>Bacteria</taxon>
        <taxon>Bacillati</taxon>
        <taxon>Bacillota</taxon>
        <taxon>Bacilli</taxon>
        <taxon>Lactobacillales</taxon>
        <taxon>Lactobacillaceae</taxon>
        <taxon>Ligilactobacillus</taxon>
    </lineage>
</organism>
<dbReference type="AlphaFoldDB" id="A0A1I2SJC6"/>
<dbReference type="EMBL" id="FOPI01000031">
    <property type="protein sequence ID" value="SFG52772.1"/>
    <property type="molecule type" value="Genomic_DNA"/>
</dbReference>
<dbReference type="Proteomes" id="UP000182635">
    <property type="component" value="Unassembled WGS sequence"/>
</dbReference>
<protein>
    <submittedName>
        <fullName evidence="1">Uncharacterized protein</fullName>
    </submittedName>
</protein>
<evidence type="ECO:0000313" key="2">
    <source>
        <dbReference type="Proteomes" id="UP000182635"/>
    </source>
</evidence>
<evidence type="ECO:0000313" key="1">
    <source>
        <dbReference type="EMBL" id="SFG52772.1"/>
    </source>
</evidence>
<sequence>MPQIEKPDDLHSIANLIRFFCVCTTIASMMEISQKRLAVNLTESLCALIWQTLHLAKTLSFTDTSMKMGNLSVNGLPEK</sequence>
<proteinExistence type="predicted"/>
<name>A0A1I2SJC6_9LACO</name>
<accession>A0A1I2SJC6</accession>
<dbReference type="RefSeq" id="WP_046922739.1">
    <property type="nucleotide sequence ID" value="NZ_AYYL01000053.1"/>
</dbReference>
<reference evidence="2" key="1">
    <citation type="submission" date="2016-10" db="EMBL/GenBank/DDBJ databases">
        <authorList>
            <person name="Varghese N."/>
            <person name="Submissions S."/>
        </authorList>
    </citation>
    <scope>NUCLEOTIDE SEQUENCE [LARGE SCALE GENOMIC DNA]</scope>
    <source>
        <strain evidence="2">DSM 20403</strain>
    </source>
</reference>
<gene>
    <name evidence="1" type="ORF">SAMN02910432_01715</name>
</gene>